<evidence type="ECO:0000256" key="5">
    <source>
        <dbReference type="ARBA" id="ARBA00022984"/>
    </source>
</evidence>
<evidence type="ECO:0000256" key="3">
    <source>
        <dbReference type="ARBA" id="ARBA00022679"/>
    </source>
</evidence>
<comment type="caution">
    <text evidence="10">The sequence shown here is derived from an EMBL/GenBank/DDBJ whole genome shotgun (WGS) entry which is preliminary data.</text>
</comment>
<feature type="signal peptide" evidence="8">
    <location>
        <begin position="1"/>
        <end position="20"/>
    </location>
</feature>
<accession>A0ABS7T363</accession>
<gene>
    <name evidence="10" type="ORF">K6753_01970</name>
</gene>
<evidence type="ECO:0000313" key="10">
    <source>
        <dbReference type="EMBL" id="MBZ4038303.1"/>
    </source>
</evidence>
<dbReference type="SUPFAM" id="SSF141523">
    <property type="entry name" value="L,D-transpeptidase catalytic domain-like"/>
    <property type="match status" value="1"/>
</dbReference>
<evidence type="ECO:0000259" key="9">
    <source>
        <dbReference type="PROSITE" id="PS52029"/>
    </source>
</evidence>
<dbReference type="InterPro" id="IPR005490">
    <property type="entry name" value="LD_TPept_cat_dom"/>
</dbReference>
<protein>
    <submittedName>
        <fullName evidence="10">L,D-transpeptidase family protein</fullName>
    </submittedName>
</protein>
<name>A0ABS7T363_9GAMM</name>
<evidence type="ECO:0000256" key="6">
    <source>
        <dbReference type="ARBA" id="ARBA00023316"/>
    </source>
</evidence>
<comment type="similarity">
    <text evidence="2">Belongs to the YkuD family.</text>
</comment>
<feature type="chain" id="PRO_5045876970" evidence="8">
    <location>
        <begin position="21"/>
        <end position="234"/>
    </location>
</feature>
<organism evidence="10 11">
    <name type="scientific">Novilysobacter selenitireducens</name>
    <dbReference type="NCBI Taxonomy" id="2872639"/>
    <lineage>
        <taxon>Bacteria</taxon>
        <taxon>Pseudomonadati</taxon>
        <taxon>Pseudomonadota</taxon>
        <taxon>Gammaproteobacteria</taxon>
        <taxon>Lysobacterales</taxon>
        <taxon>Lysobacteraceae</taxon>
        <taxon>Novilysobacter</taxon>
    </lineage>
</organism>
<evidence type="ECO:0000256" key="8">
    <source>
        <dbReference type="SAM" id="SignalP"/>
    </source>
</evidence>
<dbReference type="PANTHER" id="PTHR30582:SF2">
    <property type="entry name" value="L,D-TRANSPEPTIDASE YCIB-RELATED"/>
    <property type="match status" value="1"/>
</dbReference>
<keyword evidence="5 7" id="KW-0573">Peptidoglycan synthesis</keyword>
<keyword evidence="4 7" id="KW-0133">Cell shape</keyword>
<evidence type="ECO:0000256" key="1">
    <source>
        <dbReference type="ARBA" id="ARBA00004752"/>
    </source>
</evidence>
<feature type="active site" description="Nucleophile" evidence="7">
    <location>
        <position position="164"/>
    </location>
</feature>
<keyword evidence="8" id="KW-0732">Signal</keyword>
<dbReference type="PANTHER" id="PTHR30582">
    <property type="entry name" value="L,D-TRANSPEPTIDASE"/>
    <property type="match status" value="1"/>
</dbReference>
<dbReference type="InterPro" id="IPR038063">
    <property type="entry name" value="Transpep_catalytic_dom"/>
</dbReference>
<dbReference type="NCBIfam" id="NF004785">
    <property type="entry name" value="PRK06132.1-2"/>
    <property type="match status" value="1"/>
</dbReference>
<dbReference type="Pfam" id="PF03734">
    <property type="entry name" value="YkuD"/>
    <property type="match status" value="1"/>
</dbReference>
<evidence type="ECO:0000256" key="2">
    <source>
        <dbReference type="ARBA" id="ARBA00005992"/>
    </source>
</evidence>
<dbReference type="EMBL" id="JAINZW010000001">
    <property type="protein sequence ID" value="MBZ4038303.1"/>
    <property type="molecule type" value="Genomic_DNA"/>
</dbReference>
<dbReference type="Proteomes" id="UP001430954">
    <property type="component" value="Unassembled WGS sequence"/>
</dbReference>
<dbReference type="CDD" id="cd16913">
    <property type="entry name" value="YkuD_like"/>
    <property type="match status" value="1"/>
</dbReference>
<comment type="pathway">
    <text evidence="1 7">Cell wall biogenesis; peptidoglycan biosynthesis.</text>
</comment>
<dbReference type="InterPro" id="IPR050979">
    <property type="entry name" value="LD-transpeptidase"/>
</dbReference>
<keyword evidence="6 7" id="KW-0961">Cell wall biogenesis/degradation</keyword>
<proteinExistence type="inferred from homology"/>
<dbReference type="PROSITE" id="PS52029">
    <property type="entry name" value="LD_TPASE"/>
    <property type="match status" value="1"/>
</dbReference>
<dbReference type="Gene3D" id="2.40.440.10">
    <property type="entry name" value="L,D-transpeptidase catalytic domain-like"/>
    <property type="match status" value="1"/>
</dbReference>
<sequence>MLPRLAGLTLALAIALPVAAQAPAFDANRFDAAAPVSGLHADRAQPAPVLKPVVAADPTFDLEPGDYLWNPEASPAGPLVVVVSLPEQRAHVYRNGVRIAVSTISSGKPGHETPTGVFPILQKREEHYSNLYDNAPMPFMQRLTWDGIALHAGRIPGKPASHGCVRLPHEFARKLFSITEHGSTVVVADAASHGPSVAYPGDAAPVDAVTGLPLDRMDSIAAEGGSTEMTASLE</sequence>
<evidence type="ECO:0000256" key="7">
    <source>
        <dbReference type="PROSITE-ProRule" id="PRU01373"/>
    </source>
</evidence>
<evidence type="ECO:0000256" key="4">
    <source>
        <dbReference type="ARBA" id="ARBA00022960"/>
    </source>
</evidence>
<feature type="domain" description="L,D-TPase catalytic" evidence="9">
    <location>
        <begin position="79"/>
        <end position="188"/>
    </location>
</feature>
<keyword evidence="3" id="KW-0808">Transferase</keyword>
<keyword evidence="11" id="KW-1185">Reference proteome</keyword>
<reference evidence="10 11" key="1">
    <citation type="submission" date="2021-09" db="EMBL/GenBank/DDBJ databases">
        <title>Lysobacter sp. 13A isolated from the river sediment.</title>
        <authorList>
            <person name="Liu H."/>
            <person name="Li S."/>
            <person name="Mao S."/>
        </authorList>
    </citation>
    <scope>NUCLEOTIDE SEQUENCE [LARGE SCALE GENOMIC DNA]</scope>
    <source>
        <strain evidence="10 11">13A</strain>
    </source>
</reference>
<evidence type="ECO:0000313" key="11">
    <source>
        <dbReference type="Proteomes" id="UP001430954"/>
    </source>
</evidence>
<feature type="active site" description="Proton donor/acceptor" evidence="7">
    <location>
        <position position="151"/>
    </location>
</feature>